<dbReference type="EMBL" id="AFJM02000060">
    <property type="protein sequence ID" value="EMM70982.1"/>
    <property type="molecule type" value="Genomic_DNA"/>
</dbReference>
<evidence type="ECO:0000313" key="1">
    <source>
        <dbReference type="EMBL" id="EMM70982.1"/>
    </source>
</evidence>
<proteinExistence type="predicted"/>
<comment type="caution">
    <text evidence="1">The sequence shown here is derived from an EMBL/GenBank/DDBJ whole genome shotgun (WGS) entry which is preliminary data.</text>
</comment>
<gene>
    <name evidence="1" type="ORF">LEP1GSC038_1703</name>
</gene>
<sequence>MLESNTLVSYSPKLSYDPAHVYIRVVEKLISLSVSASLKWMFEAVLLI</sequence>
<protein>
    <submittedName>
        <fullName evidence="1">Uncharacterized protein</fullName>
    </submittedName>
</protein>
<accession>M6FIP9</accession>
<evidence type="ECO:0000313" key="2">
    <source>
        <dbReference type="Proteomes" id="UP000012101"/>
    </source>
</evidence>
<organism evidence="1 2">
    <name type="scientific">Leptospira weilii str. 2006001855</name>
    <dbReference type="NCBI Taxonomy" id="996804"/>
    <lineage>
        <taxon>Bacteria</taxon>
        <taxon>Pseudomonadati</taxon>
        <taxon>Spirochaetota</taxon>
        <taxon>Spirochaetia</taxon>
        <taxon>Leptospirales</taxon>
        <taxon>Leptospiraceae</taxon>
        <taxon>Leptospira</taxon>
    </lineage>
</organism>
<reference evidence="1 2" key="1">
    <citation type="submission" date="2013-01" db="EMBL/GenBank/DDBJ databases">
        <authorList>
            <person name="Harkins D.M."/>
            <person name="Durkin A.S."/>
            <person name="Brinkac L.M."/>
            <person name="Haft D.H."/>
            <person name="Selengut J.D."/>
            <person name="Sanka R."/>
            <person name="DePew J."/>
            <person name="Purushe J."/>
            <person name="Hospenthal D.R."/>
            <person name="Murray C.K."/>
            <person name="Pimentel G."/>
            <person name="Wasfy M."/>
            <person name="Vinetz J.M."/>
            <person name="Sutton G.G."/>
            <person name="Nierman W.C."/>
            <person name="Fouts D.E."/>
        </authorList>
    </citation>
    <scope>NUCLEOTIDE SEQUENCE [LARGE SCALE GENOMIC DNA]</scope>
    <source>
        <strain evidence="1 2">2006001855</strain>
    </source>
</reference>
<dbReference type="AlphaFoldDB" id="M6FIP9"/>
<dbReference type="Proteomes" id="UP000012101">
    <property type="component" value="Unassembled WGS sequence"/>
</dbReference>
<name>M6FIP9_9LEPT</name>